<dbReference type="InterPro" id="IPR051806">
    <property type="entry name" value="HAD-like_SPP"/>
</dbReference>
<dbReference type="InterPro" id="IPR006439">
    <property type="entry name" value="HAD-SF_hydro_IA"/>
</dbReference>
<dbReference type="PRINTS" id="PR00413">
    <property type="entry name" value="HADHALOGNASE"/>
</dbReference>
<evidence type="ECO:0000313" key="3">
    <source>
        <dbReference type="Proteomes" id="UP001057998"/>
    </source>
</evidence>
<dbReference type="Gene3D" id="1.10.150.240">
    <property type="entry name" value="Putative phosphatase, domain 2"/>
    <property type="match status" value="1"/>
</dbReference>
<comment type="similarity">
    <text evidence="1">Belongs to the HAD-like hydrolase superfamily. CbbY/CbbZ/Gph/YieH family.</text>
</comment>
<dbReference type="Pfam" id="PF13419">
    <property type="entry name" value="HAD_2"/>
    <property type="match status" value="1"/>
</dbReference>
<dbReference type="InterPro" id="IPR041492">
    <property type="entry name" value="HAD_2"/>
</dbReference>
<dbReference type="RefSeq" id="WP_255387755.1">
    <property type="nucleotide sequence ID" value="NZ_CP101508.1"/>
</dbReference>
<dbReference type="InterPro" id="IPR023214">
    <property type="entry name" value="HAD_sf"/>
</dbReference>
<proteinExistence type="inferred from homology"/>
<dbReference type="Proteomes" id="UP001057998">
    <property type="component" value="Chromosome 1"/>
</dbReference>
<dbReference type="SUPFAM" id="SSF56784">
    <property type="entry name" value="HAD-like"/>
    <property type="match status" value="1"/>
</dbReference>
<evidence type="ECO:0000313" key="2">
    <source>
        <dbReference type="EMBL" id="UTV26544.1"/>
    </source>
</evidence>
<dbReference type="NCBIfam" id="TIGR02009">
    <property type="entry name" value="PGMB-YQAB-SF"/>
    <property type="match status" value="1"/>
</dbReference>
<keyword evidence="3" id="KW-1185">Reference proteome</keyword>
<name>A0ABY5GCW0_9GAMM</name>
<dbReference type="SFLD" id="SFLDS00003">
    <property type="entry name" value="Haloacid_Dehalogenase"/>
    <property type="match status" value="1"/>
</dbReference>
<evidence type="ECO:0000256" key="1">
    <source>
        <dbReference type="ARBA" id="ARBA00006171"/>
    </source>
</evidence>
<dbReference type="PANTHER" id="PTHR43481:SF4">
    <property type="entry name" value="GLYCEROL-1-PHOSPHATE PHOSPHOHYDROLASE 1-RELATED"/>
    <property type="match status" value="1"/>
</dbReference>
<accession>A0ABY5GCW0</accession>
<dbReference type="SFLD" id="SFLDG01129">
    <property type="entry name" value="C1.5:_HAD__Beta-PGM__Phosphata"/>
    <property type="match status" value="1"/>
</dbReference>
<keyword evidence="2" id="KW-0378">Hydrolase</keyword>
<sequence>MDFSAYKGLIFDMDGTLIDSMPAHVYAWKQTCELFEIPFDEAWFHSLGGLPTLKTAQAINRRYAQNFDIHRLANTKGDFFAALPNRGEVIAVTYQLLKRLKADKKIAVGTGSRHKHAAPLLEETAILPLLDALVTADDVENHKPHPDTFLQAAERIGLAPHECVVFEDTELGKNAAMAAGMDCVMIVAGELGELILARDHHQRATRFSPELLG</sequence>
<organism evidence="2 3">
    <name type="scientific">Photobacterium atrarenae</name>
    <dbReference type="NCBI Taxonomy" id="865757"/>
    <lineage>
        <taxon>Bacteria</taxon>
        <taxon>Pseudomonadati</taxon>
        <taxon>Pseudomonadota</taxon>
        <taxon>Gammaproteobacteria</taxon>
        <taxon>Vibrionales</taxon>
        <taxon>Vibrionaceae</taxon>
        <taxon>Photobacterium</taxon>
    </lineage>
</organism>
<gene>
    <name evidence="2" type="ORF">NNL38_09170</name>
</gene>
<dbReference type="InterPro" id="IPR036412">
    <property type="entry name" value="HAD-like_sf"/>
</dbReference>
<dbReference type="InterPro" id="IPR023198">
    <property type="entry name" value="PGP-like_dom2"/>
</dbReference>
<protein>
    <submittedName>
        <fullName evidence="2">Beta-phosphoglucomutase family hydrolase</fullName>
    </submittedName>
</protein>
<dbReference type="NCBIfam" id="TIGR01509">
    <property type="entry name" value="HAD-SF-IA-v3"/>
    <property type="match status" value="1"/>
</dbReference>
<reference evidence="2" key="1">
    <citation type="submission" date="2022-07" db="EMBL/GenBank/DDBJ databases">
        <title>Genome sequencing of Photobacterium atrarenae GJH2-4.</title>
        <authorList>
            <person name="Park S.-J."/>
        </authorList>
    </citation>
    <scope>NUCLEOTIDE SEQUENCE</scope>
    <source>
        <strain evidence="2">GJH2-4</strain>
    </source>
</reference>
<dbReference type="Gene3D" id="3.40.50.1000">
    <property type="entry name" value="HAD superfamily/HAD-like"/>
    <property type="match status" value="1"/>
</dbReference>
<dbReference type="CDD" id="cd07505">
    <property type="entry name" value="HAD_BPGM-like"/>
    <property type="match status" value="1"/>
</dbReference>
<dbReference type="GO" id="GO:0016787">
    <property type="term" value="F:hydrolase activity"/>
    <property type="evidence" value="ECO:0007669"/>
    <property type="project" value="UniProtKB-KW"/>
</dbReference>
<dbReference type="PANTHER" id="PTHR43481">
    <property type="entry name" value="FRUCTOSE-1-PHOSPHATE PHOSPHATASE"/>
    <property type="match status" value="1"/>
</dbReference>
<dbReference type="EMBL" id="CP101508">
    <property type="protein sequence ID" value="UTV26544.1"/>
    <property type="molecule type" value="Genomic_DNA"/>
</dbReference>
<dbReference type="InterPro" id="IPR010976">
    <property type="entry name" value="B-phosphoglucomutase_hydrolase"/>
</dbReference>